<dbReference type="CDD" id="cd16098">
    <property type="entry name" value="FliS"/>
    <property type="match status" value="1"/>
</dbReference>
<dbReference type="STRING" id="943830.A4A58_01200"/>
<gene>
    <name evidence="6" type="ORF">A4A58_01200</name>
</gene>
<dbReference type="PANTHER" id="PTHR34773:SF1">
    <property type="entry name" value="FLAGELLAR SECRETION CHAPERONE FLIS"/>
    <property type="match status" value="1"/>
</dbReference>
<evidence type="ECO:0000256" key="4">
    <source>
        <dbReference type="ARBA" id="ARBA00022795"/>
    </source>
</evidence>
<dbReference type="AlphaFoldDB" id="A0A161SU61"/>
<dbReference type="Pfam" id="PF02561">
    <property type="entry name" value="FliS"/>
    <property type="match status" value="1"/>
</dbReference>
<evidence type="ECO:0000313" key="7">
    <source>
        <dbReference type="Proteomes" id="UP000076574"/>
    </source>
</evidence>
<comment type="caution">
    <text evidence="6">The sequence shown here is derived from an EMBL/GenBank/DDBJ whole genome shotgun (WGS) entry which is preliminary data.</text>
</comment>
<dbReference type="InterPro" id="IPR036584">
    <property type="entry name" value="FliS_sf"/>
</dbReference>
<proteinExistence type="inferred from homology"/>
<dbReference type="Gene3D" id="1.20.120.340">
    <property type="entry name" value="Flagellar protein FliS"/>
    <property type="match status" value="1"/>
</dbReference>
<dbReference type="OrthoDB" id="7677889at2"/>
<comment type="similarity">
    <text evidence="2">Belongs to the FliS family.</text>
</comment>
<reference evidence="6 7" key="1">
    <citation type="submission" date="2016-03" db="EMBL/GenBank/DDBJ databases">
        <title>Microsymbionts genomes from the relict species Vavilovia formosa (Stev.) Fed.</title>
        <authorList>
            <person name="Kopat V."/>
            <person name="Chirak E."/>
            <person name="Kimeklis A."/>
            <person name="Andronov E."/>
        </authorList>
    </citation>
    <scope>NUCLEOTIDE SEQUENCE [LARGE SCALE GENOMIC DNA]</scope>
    <source>
        <strain evidence="6 7">Vaf07</strain>
    </source>
</reference>
<evidence type="ECO:0000256" key="1">
    <source>
        <dbReference type="ARBA" id="ARBA00004514"/>
    </source>
</evidence>
<protein>
    <submittedName>
        <fullName evidence="6">Flagellar biosynthesis protein FliS</fullName>
    </submittedName>
</protein>
<organism evidence="6 7">
    <name type="scientific">Tardiphaga robiniae</name>
    <dbReference type="NCBI Taxonomy" id="943830"/>
    <lineage>
        <taxon>Bacteria</taxon>
        <taxon>Pseudomonadati</taxon>
        <taxon>Pseudomonadota</taxon>
        <taxon>Alphaproteobacteria</taxon>
        <taxon>Hyphomicrobiales</taxon>
        <taxon>Nitrobacteraceae</taxon>
        <taxon>Tardiphaga</taxon>
    </lineage>
</organism>
<keyword evidence="5" id="KW-0143">Chaperone</keyword>
<dbReference type="SUPFAM" id="SSF101116">
    <property type="entry name" value="Flagellar export chaperone FliS"/>
    <property type="match status" value="1"/>
</dbReference>
<evidence type="ECO:0000256" key="3">
    <source>
        <dbReference type="ARBA" id="ARBA00022490"/>
    </source>
</evidence>
<evidence type="ECO:0000256" key="2">
    <source>
        <dbReference type="ARBA" id="ARBA00008787"/>
    </source>
</evidence>
<keyword evidence="6" id="KW-0969">Cilium</keyword>
<dbReference type="EMBL" id="LVYV01000001">
    <property type="protein sequence ID" value="KZD25122.1"/>
    <property type="molecule type" value="Genomic_DNA"/>
</dbReference>
<keyword evidence="3" id="KW-0963">Cytoplasm</keyword>
<keyword evidence="7" id="KW-1185">Reference proteome</keyword>
<keyword evidence="4" id="KW-1005">Bacterial flagellum biogenesis</keyword>
<dbReference type="GO" id="GO:0005829">
    <property type="term" value="C:cytosol"/>
    <property type="evidence" value="ECO:0007669"/>
    <property type="project" value="UniProtKB-SubCell"/>
</dbReference>
<accession>A0A161SU61</accession>
<dbReference type="InterPro" id="IPR003713">
    <property type="entry name" value="FliS"/>
</dbReference>
<evidence type="ECO:0000256" key="5">
    <source>
        <dbReference type="ARBA" id="ARBA00023186"/>
    </source>
</evidence>
<dbReference type="GO" id="GO:0071973">
    <property type="term" value="P:bacterial-type flagellum-dependent cell motility"/>
    <property type="evidence" value="ECO:0007669"/>
    <property type="project" value="TreeGrafter"/>
</dbReference>
<dbReference type="Proteomes" id="UP000076574">
    <property type="component" value="Unassembled WGS sequence"/>
</dbReference>
<keyword evidence="6" id="KW-0282">Flagellum</keyword>
<name>A0A161SU61_9BRAD</name>
<evidence type="ECO:0000313" key="6">
    <source>
        <dbReference type="EMBL" id="KZD25122.1"/>
    </source>
</evidence>
<comment type="subcellular location">
    <subcellularLocation>
        <location evidence="1">Cytoplasm</location>
        <location evidence="1">Cytosol</location>
    </subcellularLocation>
</comment>
<dbReference type="GO" id="GO:0044780">
    <property type="term" value="P:bacterial-type flagellum assembly"/>
    <property type="evidence" value="ECO:0007669"/>
    <property type="project" value="InterPro"/>
</dbReference>
<sequence>MQHQENFQAAQAYRQAAVAVPPLRAVVMMIDGAITALQKSVAASEDKKFEESHDLMIRATAILRGLSHNLNFDRGGEVAEGLHATYHTLIMACLRSFGQPNAAQCYGRIIASLTELRDAWVVVARSTAKPV</sequence>
<keyword evidence="6" id="KW-0966">Cell projection</keyword>
<dbReference type="RefSeq" id="WP_068729058.1">
    <property type="nucleotide sequence ID" value="NZ_LVYV01000001.1"/>
</dbReference>
<dbReference type="PANTHER" id="PTHR34773">
    <property type="entry name" value="FLAGELLAR SECRETION CHAPERONE FLIS"/>
    <property type="match status" value="1"/>
</dbReference>